<feature type="domain" description="TIR" evidence="16">
    <location>
        <begin position="628"/>
        <end position="771"/>
    </location>
</feature>
<dbReference type="PROSITE" id="PS50104">
    <property type="entry name" value="TIR"/>
    <property type="match status" value="1"/>
</dbReference>
<keyword evidence="12 15" id="KW-0675">Receptor</keyword>
<dbReference type="Pfam" id="PF13516">
    <property type="entry name" value="LRR_6"/>
    <property type="match status" value="1"/>
</dbReference>
<comment type="similarity">
    <text evidence="2 15">Belongs to the Toll-like receptor family.</text>
</comment>
<reference evidence="17 18" key="1">
    <citation type="journal article" date="2021" name="Sci. Rep.">
        <title>Chromosome anchoring in Senegalese sole (Solea senegalensis) reveals sex-associated markers and genome rearrangements in flatfish.</title>
        <authorList>
            <person name="Guerrero-Cozar I."/>
            <person name="Gomez-Garrido J."/>
            <person name="Berbel C."/>
            <person name="Martinez-Blanch J.F."/>
            <person name="Alioto T."/>
            <person name="Claros M.G."/>
            <person name="Gagnaire P.A."/>
            <person name="Manchado M."/>
        </authorList>
    </citation>
    <scope>NUCLEOTIDE SEQUENCE [LARGE SCALE GENOMIC DNA]</scope>
    <source>
        <strain evidence="17">Sse05_10M</strain>
    </source>
</reference>
<comment type="subcellular location">
    <subcellularLocation>
        <location evidence="1">Membrane</location>
        <topology evidence="1">Single-pass type I membrane protein</topology>
    </subcellularLocation>
</comment>
<dbReference type="SMART" id="SM00369">
    <property type="entry name" value="LRR_TYP"/>
    <property type="match status" value="6"/>
</dbReference>
<keyword evidence="6" id="KW-0732">Signal</keyword>
<dbReference type="Pfam" id="PF01582">
    <property type="entry name" value="TIR"/>
    <property type="match status" value="1"/>
</dbReference>
<evidence type="ECO:0000313" key="17">
    <source>
        <dbReference type="EMBL" id="KAG7517985.1"/>
    </source>
</evidence>
<dbReference type="SMART" id="SM00255">
    <property type="entry name" value="TIR"/>
    <property type="match status" value="1"/>
</dbReference>
<keyword evidence="7" id="KW-0677">Repeat</keyword>
<dbReference type="Proteomes" id="UP000693946">
    <property type="component" value="Linkage Group LG12"/>
</dbReference>
<gene>
    <name evidence="17" type="ORF">JOB18_021569</name>
</gene>
<evidence type="ECO:0000256" key="15">
    <source>
        <dbReference type="PIRNR" id="PIRNR037595"/>
    </source>
</evidence>
<keyword evidence="5" id="KW-0812">Transmembrane</keyword>
<evidence type="ECO:0000313" key="18">
    <source>
        <dbReference type="Proteomes" id="UP000693946"/>
    </source>
</evidence>
<name>A0AAV6SLZ5_SOLSE</name>
<evidence type="ECO:0000256" key="9">
    <source>
        <dbReference type="ARBA" id="ARBA00022989"/>
    </source>
</evidence>
<evidence type="ECO:0000256" key="1">
    <source>
        <dbReference type="ARBA" id="ARBA00004479"/>
    </source>
</evidence>
<dbReference type="InterPro" id="IPR000157">
    <property type="entry name" value="TIR_dom"/>
</dbReference>
<dbReference type="Pfam" id="PF13855">
    <property type="entry name" value="LRR_8"/>
    <property type="match status" value="2"/>
</dbReference>
<evidence type="ECO:0000256" key="2">
    <source>
        <dbReference type="ARBA" id="ARBA00009634"/>
    </source>
</evidence>
<evidence type="ECO:0000256" key="7">
    <source>
        <dbReference type="ARBA" id="ARBA00022737"/>
    </source>
</evidence>
<evidence type="ECO:0000256" key="3">
    <source>
        <dbReference type="ARBA" id="ARBA00022588"/>
    </source>
</evidence>
<keyword evidence="4" id="KW-0433">Leucine-rich repeat</keyword>
<keyword evidence="8 15" id="KW-0391">Immunity</keyword>
<dbReference type="GO" id="GO:0006954">
    <property type="term" value="P:inflammatory response"/>
    <property type="evidence" value="ECO:0007669"/>
    <property type="project" value="UniProtKB-KW"/>
</dbReference>
<keyword evidence="9" id="KW-1133">Transmembrane helix</keyword>
<evidence type="ECO:0000256" key="14">
    <source>
        <dbReference type="ARBA" id="ARBA00023198"/>
    </source>
</evidence>
<evidence type="ECO:0000256" key="5">
    <source>
        <dbReference type="ARBA" id="ARBA00022692"/>
    </source>
</evidence>
<evidence type="ECO:0000256" key="12">
    <source>
        <dbReference type="ARBA" id="ARBA00023170"/>
    </source>
</evidence>
<protein>
    <submittedName>
        <fullName evidence="17">Toll-like receptor 1</fullName>
    </submittedName>
</protein>
<dbReference type="GO" id="GO:0045087">
    <property type="term" value="P:innate immune response"/>
    <property type="evidence" value="ECO:0007669"/>
    <property type="project" value="UniProtKB-KW"/>
</dbReference>
<accession>A0AAV6SLZ5</accession>
<dbReference type="PIRSF" id="PIRSF037595">
    <property type="entry name" value="Toll-like_receptor"/>
    <property type="match status" value="1"/>
</dbReference>
<evidence type="ECO:0000259" key="16">
    <source>
        <dbReference type="PROSITE" id="PS50104"/>
    </source>
</evidence>
<dbReference type="EMBL" id="JAGKHQ010000004">
    <property type="protein sequence ID" value="KAG7517985.1"/>
    <property type="molecule type" value="Genomic_DNA"/>
</dbReference>
<comment type="caution">
    <text evidence="17">The sequence shown here is derived from an EMBL/GenBank/DDBJ whole genome shotgun (WGS) entry which is preliminary data.</text>
</comment>
<keyword evidence="14 15" id="KW-0395">Inflammatory response</keyword>
<keyword evidence="10" id="KW-0520">NAD</keyword>
<dbReference type="GO" id="GO:0002224">
    <property type="term" value="P:toll-like receptor signaling pathway"/>
    <property type="evidence" value="ECO:0007669"/>
    <property type="project" value="TreeGrafter"/>
</dbReference>
<keyword evidence="18" id="KW-1185">Reference proteome</keyword>
<dbReference type="InterPro" id="IPR003591">
    <property type="entry name" value="Leu-rich_rpt_typical-subtyp"/>
</dbReference>
<dbReference type="FunFam" id="3.40.50.10140:FF:000001">
    <property type="entry name" value="Toll-like receptor 2"/>
    <property type="match status" value="1"/>
</dbReference>
<dbReference type="AlphaFoldDB" id="A0AAV6SLZ5"/>
<dbReference type="FunFam" id="3.80.10.10:FF:000046">
    <property type="entry name" value="Toll-like receptor 2"/>
    <property type="match status" value="1"/>
</dbReference>
<organism evidence="17 18">
    <name type="scientific">Solea senegalensis</name>
    <name type="common">Senegalese sole</name>
    <dbReference type="NCBI Taxonomy" id="28829"/>
    <lineage>
        <taxon>Eukaryota</taxon>
        <taxon>Metazoa</taxon>
        <taxon>Chordata</taxon>
        <taxon>Craniata</taxon>
        <taxon>Vertebrata</taxon>
        <taxon>Euteleostomi</taxon>
        <taxon>Actinopterygii</taxon>
        <taxon>Neopterygii</taxon>
        <taxon>Teleostei</taxon>
        <taxon>Neoteleostei</taxon>
        <taxon>Acanthomorphata</taxon>
        <taxon>Carangaria</taxon>
        <taxon>Pleuronectiformes</taxon>
        <taxon>Pleuronectoidei</taxon>
        <taxon>Soleidae</taxon>
        <taxon>Solea</taxon>
    </lineage>
</organism>
<sequence length="785" mass="88613">MLAGLRLVAASPDSTVDYSSKNLSSVPRDLPKGVEFLDLSCNHIQQLHRDDFRNMSLLRSLNVSWNSLETIDPDTFLDAPLLEDLDLSHNRLRNLSGQQYLLNTGNLQQLNLTSNAFSTMTLGSAFSSLVKLKRLALEAKNISVGDFKNIAEVKLCTLTLCLGDELGYEARSLKGVNAQRLQMISSSELMDCGPYADALSLFAEVELMNLTGGYRELSKILSEKVKILTSHLYFTDISIEWKDLTHYVNVILGSSIAHLGISGVVMSHLPYIDSYVIQESKMKSFSARQAMVKSFFFSQEAVCNFFINMPVESLAITTTSIIHMTCPKSPSPVLKLDFSNCALSDSIFSRVKGQQTLECQNLGNVTQLILAGNNLKSLQLISVRTRYMKSLKYLQLGLNSLFYEGQEECVWPPNIITMNLSSNCLTDSVLQCLPKGIETLDLQNNQVSVVRASILKLENLRSLNLNDNRLRDLPVCDGFPILNELLLKSNSLHAPSVNNLKSCPKLRTLDVSHNPFTCTCPLRSFIHLGIKSDQSSHTSIGLWNWPIDYYCTYPENLRDTILKDTWIPEVTCNAGLLAATILCPTVALIVSVVVLCRRLDGLWYIRMIWQWTRAKHRARTQSDDLAGVEFHAFVSYSQHDADWVQNALLPNLQGPAGRLRICQHQKHFVPGKTIIENIMNCVEKSRRSIFVLSARFVKSDWCHYELYFANHQRLSRGSDGIVLVLLEPVPKYIIPSKYYQLKSMMDRHTYLEWPQERSKQRLFWANLRAALEADLPNAPITDLEE</sequence>
<dbReference type="InterPro" id="IPR017241">
    <property type="entry name" value="Toll-like_receptor"/>
</dbReference>
<evidence type="ECO:0000256" key="4">
    <source>
        <dbReference type="ARBA" id="ARBA00022614"/>
    </source>
</evidence>
<dbReference type="PANTHER" id="PTHR24365:SF422">
    <property type="entry name" value="TOLL-LIKE RECEPTOR 6"/>
    <property type="match status" value="1"/>
</dbReference>
<evidence type="ECO:0000256" key="8">
    <source>
        <dbReference type="ARBA" id="ARBA00022859"/>
    </source>
</evidence>
<evidence type="ECO:0000256" key="6">
    <source>
        <dbReference type="ARBA" id="ARBA00022729"/>
    </source>
</evidence>
<evidence type="ECO:0000256" key="13">
    <source>
        <dbReference type="ARBA" id="ARBA00023180"/>
    </source>
</evidence>
<keyword evidence="13" id="KW-0325">Glycoprotein</keyword>
<keyword evidence="11" id="KW-0472">Membrane</keyword>
<evidence type="ECO:0000256" key="11">
    <source>
        <dbReference type="ARBA" id="ARBA00023136"/>
    </source>
</evidence>
<evidence type="ECO:0000256" key="10">
    <source>
        <dbReference type="ARBA" id="ARBA00023027"/>
    </source>
</evidence>
<dbReference type="PROSITE" id="PS51450">
    <property type="entry name" value="LRR"/>
    <property type="match status" value="2"/>
</dbReference>
<dbReference type="GO" id="GO:0038023">
    <property type="term" value="F:signaling receptor activity"/>
    <property type="evidence" value="ECO:0007669"/>
    <property type="project" value="TreeGrafter"/>
</dbReference>
<dbReference type="PANTHER" id="PTHR24365">
    <property type="entry name" value="TOLL-LIKE RECEPTOR"/>
    <property type="match status" value="1"/>
</dbReference>
<dbReference type="InterPro" id="IPR001611">
    <property type="entry name" value="Leu-rich_rpt"/>
</dbReference>
<proteinExistence type="inferred from homology"/>
<dbReference type="GO" id="GO:0005886">
    <property type="term" value="C:plasma membrane"/>
    <property type="evidence" value="ECO:0007669"/>
    <property type="project" value="TreeGrafter"/>
</dbReference>
<keyword evidence="3 15" id="KW-0399">Innate immunity</keyword>